<dbReference type="SUPFAM" id="SSF53335">
    <property type="entry name" value="S-adenosyl-L-methionine-dependent methyltransferases"/>
    <property type="match status" value="1"/>
</dbReference>
<protein>
    <recommendedName>
        <fullName evidence="3">Class I SAM-dependent methyltransferase</fullName>
    </recommendedName>
</protein>
<sequence length="161" mass="18764">MSETKIILDACCGSRMFWFDKENPLALFADIRDEEHTLCDGRSLKVHPDIVSDFTDMPFLDESFKLVVFDPPHLLKVGQDSWLAKKYGKLPEDWPRVIKKGIDECFRVLEDYGVLIFKWNEDQITVREVLKAIGRQPLFGHTTGRHGKTMWMCFMKLPINE</sequence>
<evidence type="ECO:0000313" key="1">
    <source>
        <dbReference type="EMBL" id="SDB77166.1"/>
    </source>
</evidence>
<name>A0A1G6G7J5_BACOV</name>
<dbReference type="InterPro" id="IPR029063">
    <property type="entry name" value="SAM-dependent_MTases_sf"/>
</dbReference>
<dbReference type="EMBL" id="FMYE01000018">
    <property type="protein sequence ID" value="SDB77166.1"/>
    <property type="molecule type" value="Genomic_DNA"/>
</dbReference>
<dbReference type="RefSeq" id="WP_055229956.1">
    <property type="nucleotide sequence ID" value="NZ_FMYE01000018.1"/>
</dbReference>
<proteinExistence type="predicted"/>
<gene>
    <name evidence="1" type="ORF">SAMN05192581_101833</name>
</gene>
<reference evidence="1 2" key="1">
    <citation type="submission" date="2016-10" db="EMBL/GenBank/DDBJ databases">
        <authorList>
            <person name="de Groot N.N."/>
        </authorList>
    </citation>
    <scope>NUCLEOTIDE SEQUENCE [LARGE SCALE GENOMIC DNA]</scope>
    <source>
        <strain evidence="1 2">NLAE-zl-C500</strain>
    </source>
</reference>
<evidence type="ECO:0000313" key="2">
    <source>
        <dbReference type="Proteomes" id="UP000183670"/>
    </source>
</evidence>
<dbReference type="Gene3D" id="3.40.50.150">
    <property type="entry name" value="Vaccinia Virus protein VP39"/>
    <property type="match status" value="1"/>
</dbReference>
<evidence type="ECO:0008006" key="3">
    <source>
        <dbReference type="Google" id="ProtNLM"/>
    </source>
</evidence>
<dbReference type="Proteomes" id="UP000183670">
    <property type="component" value="Unassembled WGS sequence"/>
</dbReference>
<dbReference type="AlphaFoldDB" id="A0A1G6G7J5"/>
<accession>A0A1G6G7J5</accession>
<organism evidence="1 2">
    <name type="scientific">Bacteroides ovatus</name>
    <dbReference type="NCBI Taxonomy" id="28116"/>
    <lineage>
        <taxon>Bacteria</taxon>
        <taxon>Pseudomonadati</taxon>
        <taxon>Bacteroidota</taxon>
        <taxon>Bacteroidia</taxon>
        <taxon>Bacteroidales</taxon>
        <taxon>Bacteroidaceae</taxon>
        <taxon>Bacteroides</taxon>
    </lineage>
</organism>